<dbReference type="Proteomes" id="UP000195807">
    <property type="component" value="Chromosome"/>
</dbReference>
<dbReference type="EMBL" id="CP019602">
    <property type="protein sequence ID" value="ARU15334.1"/>
    <property type="molecule type" value="Genomic_DNA"/>
</dbReference>
<name>A0A1Z1F9B5_9SPHN</name>
<protein>
    <recommendedName>
        <fullName evidence="4">Transglutaminase-like cysteine peptidase</fullName>
    </recommendedName>
</protein>
<evidence type="ECO:0008006" key="4">
    <source>
        <dbReference type="Google" id="ProtNLM"/>
    </source>
</evidence>
<dbReference type="AlphaFoldDB" id="A0A1Z1F9B5"/>
<evidence type="ECO:0000256" key="1">
    <source>
        <dbReference type="SAM" id="SignalP"/>
    </source>
</evidence>
<feature type="signal peptide" evidence="1">
    <location>
        <begin position="1"/>
        <end position="30"/>
    </location>
</feature>
<sequence>MVRTKPSRLRRQLALAAMSTGMLLAPAAQAAPWNAIAFTAWQTAIQPHAGCSDAAADSQGAPSALSALDRIRLQQSGLAESRSAPPLNEAGRIVPVAMRSAAGGRMEPAAAGVRCARLAPSISGGFKGGSLGRAKADTDFLDSRIVPISRTGFDAQWDRVSARGAGQANVRSAVLSAGEGASRRAQLAAVNRWVNARVRFTEDSVNYGRRDYWADAAETLRRGAGDCEDYAIAKMQILAAMGIAREDMFLTLARDKIRRADHAMLVVMLDGQPLVLDNGSDVLLDGTVANEFRPVYSFSGDRRFLHGF</sequence>
<dbReference type="InterPro" id="IPR038765">
    <property type="entry name" value="Papain-like_cys_pep_sf"/>
</dbReference>
<accession>A0A1Z1F9B5</accession>
<reference evidence="2 3" key="1">
    <citation type="submission" date="2017-01" db="EMBL/GenBank/DDBJ databases">
        <title>Complete genome sequence of esterase-producing bacterium Croceicoccus marinus E4A9.</title>
        <authorList>
            <person name="Wu Y.-H."/>
            <person name="Cheng H."/>
            <person name="Xu L."/>
            <person name="Huo Y.-Y."/>
            <person name="Wang C.-S."/>
            <person name="Xu X.-W."/>
        </authorList>
    </citation>
    <scope>NUCLEOTIDE SEQUENCE [LARGE SCALE GENOMIC DNA]</scope>
    <source>
        <strain evidence="2 3">E4A9</strain>
    </source>
</reference>
<proteinExistence type="predicted"/>
<keyword evidence="3" id="KW-1185">Reference proteome</keyword>
<dbReference type="KEGG" id="cman:A9D14_03000"/>
<evidence type="ECO:0000313" key="2">
    <source>
        <dbReference type="EMBL" id="ARU15334.1"/>
    </source>
</evidence>
<dbReference type="STRING" id="450378.GCA_001661675_00598"/>
<dbReference type="SUPFAM" id="SSF54001">
    <property type="entry name" value="Cysteine proteinases"/>
    <property type="match status" value="1"/>
</dbReference>
<organism evidence="2 3">
    <name type="scientific">Croceicoccus marinus</name>
    <dbReference type="NCBI Taxonomy" id="450378"/>
    <lineage>
        <taxon>Bacteria</taxon>
        <taxon>Pseudomonadati</taxon>
        <taxon>Pseudomonadota</taxon>
        <taxon>Alphaproteobacteria</taxon>
        <taxon>Sphingomonadales</taxon>
        <taxon>Erythrobacteraceae</taxon>
        <taxon>Croceicoccus</taxon>
    </lineage>
</organism>
<dbReference type="InterPro" id="IPR010319">
    <property type="entry name" value="Transglutaminase-like_Cys_pept"/>
</dbReference>
<dbReference type="RefSeq" id="WP_066842826.1">
    <property type="nucleotide sequence ID" value="NZ_CP019602.1"/>
</dbReference>
<dbReference type="PANTHER" id="PTHR39327">
    <property type="match status" value="1"/>
</dbReference>
<dbReference type="Gene3D" id="3.10.620.30">
    <property type="match status" value="1"/>
</dbReference>
<dbReference type="Pfam" id="PF06035">
    <property type="entry name" value="Peptidase_C93"/>
    <property type="match status" value="1"/>
</dbReference>
<feature type="chain" id="PRO_5011682699" description="Transglutaminase-like cysteine peptidase" evidence="1">
    <location>
        <begin position="31"/>
        <end position="308"/>
    </location>
</feature>
<dbReference type="OrthoDB" id="5401788at2"/>
<dbReference type="PANTHER" id="PTHR39327:SF1">
    <property type="entry name" value="BLR5470 PROTEIN"/>
    <property type="match status" value="1"/>
</dbReference>
<evidence type="ECO:0000313" key="3">
    <source>
        <dbReference type="Proteomes" id="UP000195807"/>
    </source>
</evidence>
<gene>
    <name evidence="2" type="ORF">A9D14_03000</name>
</gene>
<keyword evidence="1" id="KW-0732">Signal</keyword>